<dbReference type="InterPro" id="IPR025659">
    <property type="entry name" value="Tubby-like_C"/>
</dbReference>
<dbReference type="AlphaFoldDB" id="A0A5C7HRS8"/>
<dbReference type="PANTHER" id="PTHR31087:SF162">
    <property type="entry name" value="PROTEIN LURP-ONE-RELATED 10-LIKE"/>
    <property type="match status" value="1"/>
</dbReference>
<dbReference type="OrthoDB" id="97518at2759"/>
<evidence type="ECO:0000313" key="2">
    <source>
        <dbReference type="EMBL" id="TXG58922.1"/>
    </source>
</evidence>
<dbReference type="InterPro" id="IPR007612">
    <property type="entry name" value="LOR"/>
</dbReference>
<reference evidence="3" key="1">
    <citation type="journal article" date="2019" name="Gigascience">
        <title>De novo genome assembly of the endangered Acer yangbiense, a plant species with extremely small populations endemic to Yunnan Province, China.</title>
        <authorList>
            <person name="Yang J."/>
            <person name="Wariss H.M."/>
            <person name="Tao L."/>
            <person name="Zhang R."/>
            <person name="Yun Q."/>
            <person name="Hollingsworth P."/>
            <person name="Dao Z."/>
            <person name="Luo G."/>
            <person name="Guo H."/>
            <person name="Ma Y."/>
            <person name="Sun W."/>
        </authorList>
    </citation>
    <scope>NUCLEOTIDE SEQUENCE [LARGE SCALE GENOMIC DNA]</scope>
    <source>
        <strain evidence="3">cv. Malutang</strain>
    </source>
</reference>
<evidence type="ECO:0000256" key="1">
    <source>
        <dbReference type="ARBA" id="ARBA00005437"/>
    </source>
</evidence>
<keyword evidence="3" id="KW-1185">Reference proteome</keyword>
<dbReference type="PANTHER" id="PTHR31087">
    <property type="match status" value="1"/>
</dbReference>
<comment type="similarity">
    <text evidence="1">Belongs to the LOR family.</text>
</comment>
<sequence>MAQFPAYPPPPPNPVSIVGPQYCAPYPVDLAIVRKVMTITDGNFVVQDINGNVLFKLKGALMSIHDRHVLLDAAGKPLVTLRQKLKTKLDVFLANNTKEEVCDFKVKGSWFERSCVFYAGESDTVVAQMHKKHSVQSILIGKDKFMVTVFPNIDYAFIIALIVILDAINKEDSGSGSIDMSIISPQFCVPQPLDLVIRKQVLNITSGNFDVNDTNGNLVLRVKGLLFPGRRLKTELDVYLANNITVYVSDFKVKGSWLEQSCTVYAGESNTIYAQMYKKHGIRSILIGKDKFMVTVYPNVNYAFIVALIVILDGITG</sequence>
<gene>
    <name evidence="2" type="ORF">EZV62_016751</name>
</gene>
<protein>
    <submittedName>
        <fullName evidence="2">Uncharacterized protein</fullName>
    </submittedName>
</protein>
<name>A0A5C7HRS8_9ROSI</name>
<dbReference type="InterPro" id="IPR038595">
    <property type="entry name" value="LOR_sf"/>
</dbReference>
<dbReference type="SUPFAM" id="SSF54518">
    <property type="entry name" value="Tubby C-terminal domain-like"/>
    <property type="match status" value="2"/>
</dbReference>
<comment type="caution">
    <text evidence="2">The sequence shown here is derived from an EMBL/GenBank/DDBJ whole genome shotgun (WGS) entry which is preliminary data.</text>
</comment>
<proteinExistence type="inferred from homology"/>
<dbReference type="Gene3D" id="2.40.160.200">
    <property type="entry name" value="LURP1-related"/>
    <property type="match status" value="4"/>
</dbReference>
<dbReference type="Pfam" id="PF04525">
    <property type="entry name" value="LOR"/>
    <property type="match status" value="3"/>
</dbReference>
<evidence type="ECO:0000313" key="3">
    <source>
        <dbReference type="Proteomes" id="UP000323000"/>
    </source>
</evidence>
<organism evidence="2 3">
    <name type="scientific">Acer yangbiense</name>
    <dbReference type="NCBI Taxonomy" id="1000413"/>
    <lineage>
        <taxon>Eukaryota</taxon>
        <taxon>Viridiplantae</taxon>
        <taxon>Streptophyta</taxon>
        <taxon>Embryophyta</taxon>
        <taxon>Tracheophyta</taxon>
        <taxon>Spermatophyta</taxon>
        <taxon>Magnoliopsida</taxon>
        <taxon>eudicotyledons</taxon>
        <taxon>Gunneridae</taxon>
        <taxon>Pentapetalae</taxon>
        <taxon>rosids</taxon>
        <taxon>malvids</taxon>
        <taxon>Sapindales</taxon>
        <taxon>Sapindaceae</taxon>
        <taxon>Hippocastanoideae</taxon>
        <taxon>Acereae</taxon>
        <taxon>Acer</taxon>
    </lineage>
</organism>
<dbReference type="Proteomes" id="UP000323000">
    <property type="component" value="Chromosome 7"/>
</dbReference>
<accession>A0A5C7HRS8</accession>
<dbReference type="EMBL" id="VAHF01000007">
    <property type="protein sequence ID" value="TXG58922.1"/>
    <property type="molecule type" value="Genomic_DNA"/>
</dbReference>